<dbReference type="AlphaFoldDB" id="A0AAD9IB79"/>
<keyword evidence="3 7" id="KW-1133">Transmembrane helix</keyword>
<evidence type="ECO:0000256" key="3">
    <source>
        <dbReference type="ARBA" id="ARBA00022989"/>
    </source>
</evidence>
<evidence type="ECO:0000256" key="1">
    <source>
        <dbReference type="ARBA" id="ARBA00004141"/>
    </source>
</evidence>
<organism evidence="9 10">
    <name type="scientific">Phyllachora maydis</name>
    <dbReference type="NCBI Taxonomy" id="1825666"/>
    <lineage>
        <taxon>Eukaryota</taxon>
        <taxon>Fungi</taxon>
        <taxon>Dikarya</taxon>
        <taxon>Ascomycota</taxon>
        <taxon>Pezizomycotina</taxon>
        <taxon>Sordariomycetes</taxon>
        <taxon>Sordariomycetidae</taxon>
        <taxon>Phyllachorales</taxon>
        <taxon>Phyllachoraceae</taxon>
        <taxon>Phyllachora</taxon>
    </lineage>
</organism>
<feature type="transmembrane region" description="Helical" evidence="7">
    <location>
        <begin position="63"/>
        <end position="85"/>
    </location>
</feature>
<dbReference type="InterPro" id="IPR049326">
    <property type="entry name" value="Rhodopsin_dom_fungi"/>
</dbReference>
<comment type="similarity">
    <text evidence="5">Belongs to the SAT4 family.</text>
</comment>
<protein>
    <recommendedName>
        <fullName evidence="8">Rhodopsin domain-containing protein</fullName>
    </recommendedName>
</protein>
<name>A0AAD9IB79_9PEZI</name>
<feature type="compositionally biased region" description="Gly residues" evidence="6">
    <location>
        <begin position="358"/>
        <end position="372"/>
    </location>
</feature>
<evidence type="ECO:0000256" key="2">
    <source>
        <dbReference type="ARBA" id="ARBA00022692"/>
    </source>
</evidence>
<feature type="region of interest" description="Disordered" evidence="6">
    <location>
        <begin position="445"/>
        <end position="494"/>
    </location>
</feature>
<dbReference type="InterPro" id="IPR052337">
    <property type="entry name" value="SAT4-like"/>
</dbReference>
<keyword evidence="4 7" id="KW-0472">Membrane</keyword>
<proteinExistence type="inferred from homology"/>
<dbReference type="EMBL" id="JAQQPM010000007">
    <property type="protein sequence ID" value="KAK2073662.1"/>
    <property type="molecule type" value="Genomic_DNA"/>
</dbReference>
<keyword evidence="2 7" id="KW-0812">Transmembrane</keyword>
<evidence type="ECO:0000313" key="9">
    <source>
        <dbReference type="EMBL" id="KAK2073662.1"/>
    </source>
</evidence>
<dbReference type="Proteomes" id="UP001217918">
    <property type="component" value="Unassembled WGS sequence"/>
</dbReference>
<sequence length="494" mass="53567">MSLSGPITLVHRTLSPVANEPVIIQPAFYPYNDTSLPQAERDYLKTLADRAATQNLAENEQAYLRWVSIAFTIFATFMVGLRFCARWRQKARILIDDWFIVAALALLYGNTAMNLLFAAHGMGLHSGRLPLEELTFLLRNMIGAELIYVTSVTFYKIALLLFYYRVFPVPQVRRWGLICGGLTLGWGLACVTAACLQCVPLHKAWEPWAHGGCINLFLTQLCISVPSTLCDVAILCLPIPSVMALQMNRGQRVLVLATFLLGGYVVFTSIYRFVLFLGYRPDDQPYTLSPGLAWNVVEVSSGIVGTCLPTLGPIVRMLWRNLIPSTVRSAMRSVSKGLSAIEVNSRSAGDATGSGSRSQGGGGGGGGGGSGSGPATQRWEKLQEAKTPRGEEAKYGIGLATMYENNYSDEVLELVVQRQVDVQVSSVPAGAGADPDAVTPVGTSVTISGPPDARPAKHLRRASSNESDEWPLAPRLAVLPPPQAKIGRMPSTRR</sequence>
<feature type="transmembrane region" description="Helical" evidence="7">
    <location>
        <begin position="142"/>
        <end position="163"/>
    </location>
</feature>
<feature type="domain" description="Rhodopsin" evidence="8">
    <location>
        <begin position="81"/>
        <end position="316"/>
    </location>
</feature>
<evidence type="ECO:0000313" key="10">
    <source>
        <dbReference type="Proteomes" id="UP001217918"/>
    </source>
</evidence>
<feature type="transmembrane region" description="Helical" evidence="7">
    <location>
        <begin position="175"/>
        <end position="202"/>
    </location>
</feature>
<reference evidence="9" key="1">
    <citation type="journal article" date="2023" name="Mol. Plant Microbe Interact.">
        <title>Elucidating the Obligate Nature and Biological Capacity of an Invasive Fungal Corn Pathogen.</title>
        <authorList>
            <person name="MacCready J.S."/>
            <person name="Roggenkamp E.M."/>
            <person name="Gdanetz K."/>
            <person name="Chilvers M.I."/>
        </authorList>
    </citation>
    <scope>NUCLEOTIDE SEQUENCE</scope>
    <source>
        <strain evidence="9">PM02</strain>
    </source>
</reference>
<evidence type="ECO:0000256" key="7">
    <source>
        <dbReference type="SAM" id="Phobius"/>
    </source>
</evidence>
<dbReference type="PANTHER" id="PTHR33048">
    <property type="entry name" value="PTH11-LIKE INTEGRAL MEMBRANE PROTEIN (AFU_ORTHOLOGUE AFUA_5G11245)"/>
    <property type="match status" value="1"/>
</dbReference>
<evidence type="ECO:0000256" key="5">
    <source>
        <dbReference type="ARBA" id="ARBA00038359"/>
    </source>
</evidence>
<comment type="subcellular location">
    <subcellularLocation>
        <location evidence="1">Membrane</location>
        <topology evidence="1">Multi-pass membrane protein</topology>
    </subcellularLocation>
</comment>
<dbReference type="GO" id="GO:0016020">
    <property type="term" value="C:membrane"/>
    <property type="evidence" value="ECO:0007669"/>
    <property type="project" value="UniProtKB-SubCell"/>
</dbReference>
<feature type="transmembrane region" description="Helical" evidence="7">
    <location>
        <begin position="253"/>
        <end position="279"/>
    </location>
</feature>
<gene>
    <name evidence="9" type="ORF">P8C59_007925</name>
</gene>
<evidence type="ECO:0000256" key="6">
    <source>
        <dbReference type="SAM" id="MobiDB-lite"/>
    </source>
</evidence>
<feature type="compositionally biased region" description="Basic and acidic residues" evidence="6">
    <location>
        <begin position="378"/>
        <end position="390"/>
    </location>
</feature>
<evidence type="ECO:0000259" key="8">
    <source>
        <dbReference type="Pfam" id="PF20684"/>
    </source>
</evidence>
<accession>A0AAD9IB79</accession>
<feature type="region of interest" description="Disordered" evidence="6">
    <location>
        <begin position="345"/>
        <end position="390"/>
    </location>
</feature>
<comment type="caution">
    <text evidence="9">The sequence shown here is derived from an EMBL/GenBank/DDBJ whole genome shotgun (WGS) entry which is preliminary data.</text>
</comment>
<keyword evidence="10" id="KW-1185">Reference proteome</keyword>
<evidence type="ECO:0000256" key="4">
    <source>
        <dbReference type="ARBA" id="ARBA00023136"/>
    </source>
</evidence>
<feature type="transmembrane region" description="Helical" evidence="7">
    <location>
        <begin position="97"/>
        <end position="122"/>
    </location>
</feature>
<dbReference type="PANTHER" id="PTHR33048:SF151">
    <property type="entry name" value="INTEGRAL MEMBRANE PROTEIN"/>
    <property type="match status" value="1"/>
</dbReference>
<dbReference type="Pfam" id="PF20684">
    <property type="entry name" value="Fung_rhodopsin"/>
    <property type="match status" value="1"/>
</dbReference>
<feature type="transmembrane region" description="Helical" evidence="7">
    <location>
        <begin position="214"/>
        <end position="241"/>
    </location>
</feature>